<dbReference type="Proteomes" id="UP001385389">
    <property type="component" value="Chromosome"/>
</dbReference>
<dbReference type="InterPro" id="IPR010144">
    <property type="entry name" value="CRISPR-assoc_prot_Csd1-typ"/>
</dbReference>
<dbReference type="Pfam" id="PF09709">
    <property type="entry name" value="Cas_Csd1"/>
    <property type="match status" value="1"/>
</dbReference>
<name>A0ABZ2IZK9_9BACT</name>
<keyword evidence="2" id="KW-1185">Reference proteome</keyword>
<evidence type="ECO:0000313" key="2">
    <source>
        <dbReference type="Proteomes" id="UP001385389"/>
    </source>
</evidence>
<evidence type="ECO:0000313" key="1">
    <source>
        <dbReference type="EMBL" id="WWX24021.1"/>
    </source>
</evidence>
<accession>A0ABZ2IZK9</accession>
<gene>
    <name evidence="1" type="primary">cas8c</name>
    <name evidence="1" type="ORF">V8V93_07350</name>
</gene>
<dbReference type="EMBL" id="CP146609">
    <property type="protein sequence ID" value="WWX24021.1"/>
    <property type="molecule type" value="Genomic_DNA"/>
</dbReference>
<dbReference type="CDD" id="cd09757">
    <property type="entry name" value="Cas8c_I-C"/>
    <property type="match status" value="1"/>
</dbReference>
<dbReference type="RefSeq" id="WP_338669717.1">
    <property type="nucleotide sequence ID" value="NZ_CP146609.1"/>
</dbReference>
<proteinExistence type="predicted"/>
<reference evidence="1 2" key="1">
    <citation type="submission" date="2024-03" db="EMBL/GenBank/DDBJ databases">
        <title>Phenotype and Genome Characterization of a Sulfate-Reducing Bacterium Pseudodesulfovibrio sp. strain 5S69, isolated from Petroleum Reservoir in Tatarstan (Russia).</title>
        <authorList>
            <person name="Bidzhieva S.K."/>
            <person name="Kadnikov V."/>
            <person name="Tourova T.P."/>
            <person name="Samigullina S.R."/>
            <person name="Sokolova D.S."/>
            <person name="Poltaraus A.B."/>
            <person name="Avtukh A.N."/>
            <person name="Tereshina V.M."/>
            <person name="Mardanov A.V."/>
            <person name="Nazina T.N."/>
        </authorList>
    </citation>
    <scope>NUCLEOTIDE SEQUENCE [LARGE SCALE GENOMIC DNA]</scope>
    <source>
        <strain evidence="1 2">5S69</strain>
    </source>
</reference>
<sequence length="571" mass="62414">MILQALNGYYERLLADSEADVPEFGFGRQGVHYCLTLDRAGNLAGRPMDLRDEKGRPNRIEVPGPVVRANGIISNFAWDNTGYVLGADDKGKPERTVATHAAFKALAAEVLAGVDDEGARALLAFLADWNPARAAELPGWEDMVGLNVVFMLDGEPGFLHDRPAFRKAWLAHLAANDEFATGRCLVTGEVGPIPPTHAKIKGVPGAQTAGASLISFNLDAAESYGKKQNLNSPVSERAAFAYATALNHLLAPDSPRKVQVAETTVVFWTDAPGEAEPFFGLAMGGKRAEDDGLARRLEGYLADVTKGRYPNALGEAKTPFYVLGLSPNAARLSVRFWHVGTVGEMAENVGQHFRALALQRRFDSDSEHPSPWQLLKELAPQRDAKNLSPLLFGQFVRAVIQGLPYPQTLLSAAIGRIRADKEINYLRAAVIKAFLIRNRKQEIPMTLDSTNMDIGYRLGRLFAIVERIQEEAVPGANATVRDRFFASAAATPARTFPIIMKNAQHGLAKVRKDKPGWAVTLDKAIQEIVGGIDAATGFPASMSSEKQGMFILGYYQQRQDFYIKKEKNTED</sequence>
<dbReference type="NCBIfam" id="TIGR01863">
    <property type="entry name" value="cas_Csd1"/>
    <property type="match status" value="1"/>
</dbReference>
<protein>
    <submittedName>
        <fullName evidence="1">Type I-C CRISPR-associated protein Cas8c/Csd1</fullName>
    </submittedName>
</protein>
<organism evidence="1 2">
    <name type="scientific">Pseudodesulfovibrio methanolicus</name>
    <dbReference type="NCBI Taxonomy" id="3126690"/>
    <lineage>
        <taxon>Bacteria</taxon>
        <taxon>Pseudomonadati</taxon>
        <taxon>Thermodesulfobacteriota</taxon>
        <taxon>Desulfovibrionia</taxon>
        <taxon>Desulfovibrionales</taxon>
        <taxon>Desulfovibrionaceae</taxon>
    </lineage>
</organism>